<dbReference type="PANTHER" id="PTHR46203:SF1">
    <property type="entry name" value="MITOCHONDRIAL TRANSLATION RELEASE FACTOR IN RESCUE"/>
    <property type="match status" value="1"/>
</dbReference>
<dbReference type="GO" id="GO:0005739">
    <property type="term" value="C:mitochondrion"/>
    <property type="evidence" value="ECO:0007669"/>
    <property type="project" value="UniProtKB-SubCell"/>
</dbReference>
<dbReference type="GO" id="GO:0003747">
    <property type="term" value="F:translation release factor activity"/>
    <property type="evidence" value="ECO:0007669"/>
    <property type="project" value="InterPro"/>
</dbReference>
<dbReference type="RefSeq" id="XP_007731784.1">
    <property type="nucleotide sequence ID" value="XM_007733594.1"/>
</dbReference>
<accession>W9YA34</accession>
<evidence type="ECO:0000256" key="1">
    <source>
        <dbReference type="ARBA" id="ARBA00004173"/>
    </source>
</evidence>
<dbReference type="Pfam" id="PF00472">
    <property type="entry name" value="RF-1"/>
    <property type="match status" value="1"/>
</dbReference>
<gene>
    <name evidence="7" type="ORF">A1O3_03456</name>
</gene>
<feature type="compositionally biased region" description="Basic residues" evidence="5">
    <location>
        <begin position="184"/>
        <end position="199"/>
    </location>
</feature>
<feature type="compositionally biased region" description="Basic and acidic residues" evidence="5">
    <location>
        <begin position="254"/>
        <end position="268"/>
    </location>
</feature>
<dbReference type="Proteomes" id="UP000019478">
    <property type="component" value="Unassembled WGS sequence"/>
</dbReference>
<dbReference type="InterPro" id="IPR045853">
    <property type="entry name" value="Pep_chain_release_fac_I_sf"/>
</dbReference>
<evidence type="ECO:0000256" key="4">
    <source>
        <dbReference type="ARBA" id="ARBA00023128"/>
    </source>
</evidence>
<feature type="domain" description="Prokaryotic-type class I peptide chain release factors" evidence="6">
    <location>
        <begin position="105"/>
        <end position="200"/>
    </location>
</feature>
<keyword evidence="4" id="KW-0496">Mitochondrion</keyword>
<feature type="region of interest" description="Disordered" evidence="5">
    <location>
        <begin position="53"/>
        <end position="126"/>
    </location>
</feature>
<dbReference type="SUPFAM" id="SSF75620">
    <property type="entry name" value="Release factor"/>
    <property type="match status" value="1"/>
</dbReference>
<comment type="similarity">
    <text evidence="2">Belongs to the prokaryotic/mitochondrial release factor family.</text>
</comment>
<dbReference type="EMBL" id="AMGY01000003">
    <property type="protein sequence ID" value="EXJ86505.1"/>
    <property type="molecule type" value="Genomic_DNA"/>
</dbReference>
<feature type="region of interest" description="Disordered" evidence="5">
    <location>
        <begin position="172"/>
        <end position="268"/>
    </location>
</feature>
<dbReference type="FunFam" id="3.30.160.20:FF:000065">
    <property type="entry name" value="Peptidyl-tRNA hydrolase domain protein"/>
    <property type="match status" value="1"/>
</dbReference>
<feature type="compositionally biased region" description="Basic and acidic residues" evidence="5">
    <location>
        <begin position="172"/>
        <end position="183"/>
    </location>
</feature>
<proteinExistence type="inferred from homology"/>
<evidence type="ECO:0000256" key="2">
    <source>
        <dbReference type="ARBA" id="ARBA00010835"/>
    </source>
</evidence>
<dbReference type="GO" id="GO:0032543">
    <property type="term" value="P:mitochondrial translation"/>
    <property type="evidence" value="ECO:0007669"/>
    <property type="project" value="UniProtKB-ARBA"/>
</dbReference>
<dbReference type="AlphaFoldDB" id="W9YA34"/>
<dbReference type="InterPro" id="IPR000352">
    <property type="entry name" value="Pep_chain_release_fac_I"/>
</dbReference>
<evidence type="ECO:0000256" key="5">
    <source>
        <dbReference type="SAM" id="MobiDB-lite"/>
    </source>
</evidence>
<dbReference type="GeneID" id="19167584"/>
<organism evidence="7 8">
    <name type="scientific">Capronia epimyces CBS 606.96</name>
    <dbReference type="NCBI Taxonomy" id="1182542"/>
    <lineage>
        <taxon>Eukaryota</taxon>
        <taxon>Fungi</taxon>
        <taxon>Dikarya</taxon>
        <taxon>Ascomycota</taxon>
        <taxon>Pezizomycotina</taxon>
        <taxon>Eurotiomycetes</taxon>
        <taxon>Chaetothyriomycetidae</taxon>
        <taxon>Chaetothyriales</taxon>
        <taxon>Herpotrichiellaceae</taxon>
        <taxon>Capronia</taxon>
    </lineage>
</organism>
<keyword evidence="3" id="KW-0809">Transit peptide</keyword>
<evidence type="ECO:0000256" key="3">
    <source>
        <dbReference type="ARBA" id="ARBA00022946"/>
    </source>
</evidence>
<sequence length="268" mass="30318">MHRIRPWRHRILCLLPLQRDGHTFYSTSTSTASVSLAAGRPRPLMHLYSEARVRPGSQPPQISRVSTFLPRPSESEPAGRRPRFSTTARRHKKKRAPPLPPRPTLPDSEIHHSYLKGSGPGGQKINKTASAAQLTHIPTGIVVKCQATRSRSQNHTIAKRLLAEKVELLQKGDESRVSKVQERKSRKKRSAEKKRRRKYRSLEGGEEGATGRREDEEDMDDDDDDDDKKEEDQEKEIEAGDEDVVERQGQAALGKERESQSQKNSEKG</sequence>
<evidence type="ECO:0000313" key="7">
    <source>
        <dbReference type="EMBL" id="EXJ86505.1"/>
    </source>
</evidence>
<keyword evidence="8" id="KW-1185">Reference proteome</keyword>
<comment type="caution">
    <text evidence="7">The sequence shown here is derived from an EMBL/GenBank/DDBJ whole genome shotgun (WGS) entry which is preliminary data.</text>
</comment>
<evidence type="ECO:0000313" key="8">
    <source>
        <dbReference type="Proteomes" id="UP000019478"/>
    </source>
</evidence>
<dbReference type="Gene3D" id="3.30.160.20">
    <property type="match status" value="1"/>
</dbReference>
<comment type="subcellular location">
    <subcellularLocation>
        <location evidence="1">Mitochondrion</location>
    </subcellularLocation>
</comment>
<protein>
    <recommendedName>
        <fullName evidence="6">Prokaryotic-type class I peptide chain release factors domain-containing protein</fullName>
    </recommendedName>
</protein>
<name>W9YA34_9EURO</name>
<evidence type="ECO:0000259" key="6">
    <source>
        <dbReference type="Pfam" id="PF00472"/>
    </source>
</evidence>
<dbReference type="OrthoDB" id="277888at2759"/>
<dbReference type="HOGENOM" id="CLU_1038279_0_0_1"/>
<dbReference type="PANTHER" id="PTHR46203">
    <property type="entry name" value="PROBABLE PEPTIDE CHAIN RELEASE FACTOR C12ORF65"/>
    <property type="match status" value="1"/>
</dbReference>
<dbReference type="eggNOG" id="KOG2726">
    <property type="taxonomic scope" value="Eukaryota"/>
</dbReference>
<reference evidence="7 8" key="1">
    <citation type="submission" date="2013-03" db="EMBL/GenBank/DDBJ databases">
        <title>The Genome Sequence of Capronia epimyces CBS 606.96.</title>
        <authorList>
            <consortium name="The Broad Institute Genomics Platform"/>
            <person name="Cuomo C."/>
            <person name="de Hoog S."/>
            <person name="Gorbushina A."/>
            <person name="Walker B."/>
            <person name="Young S.K."/>
            <person name="Zeng Q."/>
            <person name="Gargeya S."/>
            <person name="Fitzgerald M."/>
            <person name="Haas B."/>
            <person name="Abouelleil A."/>
            <person name="Allen A.W."/>
            <person name="Alvarado L."/>
            <person name="Arachchi H.M."/>
            <person name="Berlin A.M."/>
            <person name="Chapman S.B."/>
            <person name="Gainer-Dewar J."/>
            <person name="Goldberg J."/>
            <person name="Griggs A."/>
            <person name="Gujja S."/>
            <person name="Hansen M."/>
            <person name="Howarth C."/>
            <person name="Imamovic A."/>
            <person name="Ireland A."/>
            <person name="Larimer J."/>
            <person name="McCowan C."/>
            <person name="Murphy C."/>
            <person name="Pearson M."/>
            <person name="Poon T.W."/>
            <person name="Priest M."/>
            <person name="Roberts A."/>
            <person name="Saif S."/>
            <person name="Shea T."/>
            <person name="Sisk P."/>
            <person name="Sykes S."/>
            <person name="Wortman J."/>
            <person name="Nusbaum C."/>
            <person name="Birren B."/>
        </authorList>
    </citation>
    <scope>NUCLEOTIDE SEQUENCE [LARGE SCALE GENOMIC DNA]</scope>
    <source>
        <strain evidence="7 8">CBS 606.96</strain>
    </source>
</reference>
<dbReference type="STRING" id="1182542.W9YA34"/>
<feature type="compositionally biased region" description="Acidic residues" evidence="5">
    <location>
        <begin position="215"/>
        <end position="229"/>
    </location>
</feature>
<dbReference type="InterPro" id="IPR052405">
    <property type="entry name" value="Mito_Transl_Release_Factor"/>
</dbReference>
<feature type="compositionally biased region" description="Basic residues" evidence="5">
    <location>
        <begin position="80"/>
        <end position="96"/>
    </location>
</feature>